<dbReference type="AlphaFoldDB" id="A0A9P0FZ39"/>
<name>A0A9P0FZ39_CHRIL</name>
<protein>
    <submittedName>
        <fullName evidence="1">Uncharacterized protein</fullName>
    </submittedName>
</protein>
<dbReference type="EMBL" id="LR824006">
    <property type="protein sequence ID" value="CAH0600733.1"/>
    <property type="molecule type" value="Genomic_DNA"/>
</dbReference>
<evidence type="ECO:0000313" key="2">
    <source>
        <dbReference type="Proteomes" id="UP001154114"/>
    </source>
</evidence>
<sequence length="169" mass="19949">MLFNQKDISSQTLEFNLYLHVWVRYVCNSIHMVMDYNKNYIKRQYGVHMIFLLYNLHLALNENKCTKMITNQINMQTTVDYFFALGLRVKYKIRAPMTAYVALAVLALPRFVWLLKYLDKPFSWDSSTEASPAILIKCYFRPYVIPQSNRTLRPLSCQMLNISVFVASH</sequence>
<gene>
    <name evidence="1" type="ORF">CINC_LOCUS9618</name>
</gene>
<evidence type="ECO:0000313" key="1">
    <source>
        <dbReference type="EMBL" id="CAH0600733.1"/>
    </source>
</evidence>
<reference evidence="1" key="1">
    <citation type="submission" date="2021-12" db="EMBL/GenBank/DDBJ databases">
        <authorList>
            <person name="King R."/>
        </authorList>
    </citation>
    <scope>NUCLEOTIDE SEQUENCE</scope>
</reference>
<keyword evidence="2" id="KW-1185">Reference proteome</keyword>
<organism evidence="1 2">
    <name type="scientific">Chrysodeixis includens</name>
    <name type="common">Soybean looper</name>
    <name type="synonym">Pseudoplusia includens</name>
    <dbReference type="NCBI Taxonomy" id="689277"/>
    <lineage>
        <taxon>Eukaryota</taxon>
        <taxon>Metazoa</taxon>
        <taxon>Ecdysozoa</taxon>
        <taxon>Arthropoda</taxon>
        <taxon>Hexapoda</taxon>
        <taxon>Insecta</taxon>
        <taxon>Pterygota</taxon>
        <taxon>Neoptera</taxon>
        <taxon>Endopterygota</taxon>
        <taxon>Lepidoptera</taxon>
        <taxon>Glossata</taxon>
        <taxon>Ditrysia</taxon>
        <taxon>Noctuoidea</taxon>
        <taxon>Noctuidae</taxon>
        <taxon>Plusiinae</taxon>
        <taxon>Chrysodeixis</taxon>
    </lineage>
</organism>
<proteinExistence type="predicted"/>
<accession>A0A9P0FZ39</accession>
<dbReference type="Proteomes" id="UP001154114">
    <property type="component" value="Chromosome 3"/>
</dbReference>